<dbReference type="Proteomes" id="UP000324646">
    <property type="component" value="Chromosome"/>
</dbReference>
<keyword evidence="2" id="KW-1185">Reference proteome</keyword>
<dbReference type="AlphaFoldDB" id="A0A5C0SAU6"/>
<protein>
    <submittedName>
        <fullName evidence="1">Terminase</fullName>
    </submittedName>
</protein>
<dbReference type="OrthoDB" id="1697482at2"/>
<gene>
    <name evidence="1" type="ORF">FQB35_04575</name>
</gene>
<dbReference type="InterPro" id="IPR018989">
    <property type="entry name" value="DUF2001"/>
</dbReference>
<reference evidence="1 2" key="1">
    <citation type="submission" date="2019-07" db="EMBL/GenBank/DDBJ databases">
        <title>Complete genome of Crassaminicella thermophila SY095.</title>
        <authorList>
            <person name="Li X."/>
        </authorList>
    </citation>
    <scope>NUCLEOTIDE SEQUENCE [LARGE SCALE GENOMIC DNA]</scope>
    <source>
        <strain evidence="1 2">SY095</strain>
    </source>
</reference>
<dbReference type="KEGG" id="crs:FQB35_04575"/>
<dbReference type="EMBL" id="CP042243">
    <property type="protein sequence ID" value="QEK11695.1"/>
    <property type="molecule type" value="Genomic_DNA"/>
</dbReference>
<dbReference type="RefSeq" id="WP_148808850.1">
    <property type="nucleotide sequence ID" value="NZ_CP042243.1"/>
</dbReference>
<name>A0A5C0SAU6_CRATE</name>
<proteinExistence type="predicted"/>
<organism evidence="1 2">
    <name type="scientific">Crassaminicella thermophila</name>
    <dbReference type="NCBI Taxonomy" id="2599308"/>
    <lineage>
        <taxon>Bacteria</taxon>
        <taxon>Bacillati</taxon>
        <taxon>Bacillota</taxon>
        <taxon>Clostridia</taxon>
        <taxon>Eubacteriales</taxon>
        <taxon>Clostridiaceae</taxon>
        <taxon>Crassaminicella</taxon>
    </lineage>
</organism>
<evidence type="ECO:0000313" key="1">
    <source>
        <dbReference type="EMBL" id="QEK11695.1"/>
    </source>
</evidence>
<dbReference type="SUPFAM" id="SSF69279">
    <property type="entry name" value="Phage tail proteins"/>
    <property type="match status" value="1"/>
</dbReference>
<accession>A0A5C0SAU6</accession>
<dbReference type="Pfam" id="PF09393">
    <property type="entry name" value="DUF2001"/>
    <property type="match status" value="1"/>
</dbReference>
<dbReference type="Gene3D" id="2.30.110.40">
    <property type="entry name" value="Phage tail tube protein"/>
    <property type="match status" value="1"/>
</dbReference>
<sequence>MGKIPGNRQISGKYGMLYWDGEPIYEVEAFEAKLTINREDVQQVGEGANDSKITGYKGEGMFRVKKVFSRGQKKIAQAIKEGRDPRSQLVGKLADPDSYGTERVVLNNVWFNEVILMQFEVGQVLNREFPFGFTDWDFPDLIEVQ</sequence>
<dbReference type="InterPro" id="IPR038628">
    <property type="entry name" value="XkdM-like_sf"/>
</dbReference>
<evidence type="ECO:0000313" key="2">
    <source>
        <dbReference type="Proteomes" id="UP000324646"/>
    </source>
</evidence>